<evidence type="ECO:0000256" key="5">
    <source>
        <dbReference type="SAM" id="Phobius"/>
    </source>
</evidence>
<evidence type="ECO:0000256" key="4">
    <source>
        <dbReference type="SAM" id="MobiDB-lite"/>
    </source>
</evidence>
<feature type="compositionally biased region" description="Basic and acidic residues" evidence="4">
    <location>
        <begin position="1022"/>
        <end position="1032"/>
    </location>
</feature>
<dbReference type="PROSITE" id="PS50055">
    <property type="entry name" value="TYR_PHOSPHATASE_PTP"/>
    <property type="match status" value="2"/>
</dbReference>
<name>A0ABS2YUM4_POLSE</name>
<keyword evidence="5" id="KW-0472">Membrane</keyword>
<feature type="compositionally biased region" description="Polar residues" evidence="4">
    <location>
        <begin position="1327"/>
        <end position="1338"/>
    </location>
</feature>
<dbReference type="SMART" id="SM00194">
    <property type="entry name" value="PTPc"/>
    <property type="match status" value="2"/>
</dbReference>
<evidence type="ECO:0000259" key="7">
    <source>
        <dbReference type="PROSITE" id="PS50055"/>
    </source>
</evidence>
<feature type="region of interest" description="Disordered" evidence="4">
    <location>
        <begin position="25"/>
        <end position="210"/>
    </location>
</feature>
<keyword evidence="6" id="KW-0732">Signal</keyword>
<protein>
    <recommendedName>
        <fullName evidence="1">protein-tyrosine-phosphatase</fullName>
        <ecNumber evidence="1">3.1.3.48</ecNumber>
    </recommendedName>
</protein>
<evidence type="ECO:0000256" key="3">
    <source>
        <dbReference type="ARBA" id="ARBA00051722"/>
    </source>
</evidence>
<dbReference type="PROSITE" id="PS50056">
    <property type="entry name" value="TYR_PHOSPHATASE_2"/>
    <property type="match status" value="2"/>
</dbReference>
<accession>A0ABS2YUM4</accession>
<feature type="domain" description="Tyrosine specific protein phosphatases" evidence="8">
    <location>
        <begin position="890"/>
        <end position="961"/>
    </location>
</feature>
<dbReference type="CDD" id="cd14558">
    <property type="entry name" value="R-PTP-C-2"/>
    <property type="match status" value="1"/>
</dbReference>
<feature type="compositionally biased region" description="Polar residues" evidence="4">
    <location>
        <begin position="164"/>
        <end position="210"/>
    </location>
</feature>
<feature type="non-terminal residue" evidence="9">
    <location>
        <position position="1"/>
    </location>
</feature>
<feature type="domain" description="Tyrosine specific protein phosphatases" evidence="8">
    <location>
        <begin position="1195"/>
        <end position="1279"/>
    </location>
</feature>
<keyword evidence="10" id="KW-1185">Reference proteome</keyword>
<feature type="non-terminal residue" evidence="9">
    <location>
        <position position="1380"/>
    </location>
</feature>
<dbReference type="EC" id="3.1.3.48" evidence="1"/>
<dbReference type="InterPro" id="IPR036116">
    <property type="entry name" value="FN3_sf"/>
</dbReference>
<feature type="domain" description="Tyrosine-protein phosphatase" evidence="7">
    <location>
        <begin position="711"/>
        <end position="970"/>
    </location>
</feature>
<feature type="compositionally biased region" description="Low complexity" evidence="4">
    <location>
        <begin position="51"/>
        <end position="64"/>
    </location>
</feature>
<evidence type="ECO:0000313" key="9">
    <source>
        <dbReference type="EMBL" id="MBN3290484.1"/>
    </source>
</evidence>
<feature type="compositionally biased region" description="Acidic residues" evidence="4">
    <location>
        <begin position="1051"/>
        <end position="1073"/>
    </location>
</feature>
<dbReference type="InterPro" id="IPR050348">
    <property type="entry name" value="Protein-Tyr_Phosphatase"/>
</dbReference>
<evidence type="ECO:0000259" key="8">
    <source>
        <dbReference type="PROSITE" id="PS50056"/>
    </source>
</evidence>
<keyword evidence="2" id="KW-0378">Hydrolase</keyword>
<comment type="caution">
    <text evidence="9">The sequence shown here is derived from an EMBL/GenBank/DDBJ whole genome shotgun (WGS) entry which is preliminary data.</text>
</comment>
<evidence type="ECO:0000256" key="2">
    <source>
        <dbReference type="ARBA" id="ARBA00022912"/>
    </source>
</evidence>
<evidence type="ECO:0000256" key="6">
    <source>
        <dbReference type="SAM" id="SignalP"/>
    </source>
</evidence>
<dbReference type="InterPro" id="IPR016130">
    <property type="entry name" value="Tyr_Pase_AS"/>
</dbReference>
<proteinExistence type="predicted"/>
<dbReference type="InterPro" id="IPR000242">
    <property type="entry name" value="PTP_cat"/>
</dbReference>
<dbReference type="SUPFAM" id="SSF49265">
    <property type="entry name" value="Fibronectin type III"/>
    <property type="match status" value="1"/>
</dbReference>
<feature type="compositionally biased region" description="Basic and acidic residues" evidence="4">
    <location>
        <begin position="1345"/>
        <end position="1365"/>
    </location>
</feature>
<dbReference type="InterPro" id="IPR003595">
    <property type="entry name" value="Tyr_Pase_cat"/>
</dbReference>
<feature type="region of interest" description="Disordered" evidence="4">
    <location>
        <begin position="1047"/>
        <end position="1073"/>
    </location>
</feature>
<feature type="chain" id="PRO_5047211529" description="protein-tyrosine-phosphatase" evidence="6">
    <location>
        <begin position="25"/>
        <end position="1380"/>
    </location>
</feature>
<dbReference type="Pfam" id="PF00102">
    <property type="entry name" value="Y_phosphatase"/>
    <property type="match status" value="2"/>
</dbReference>
<feature type="compositionally biased region" description="Low complexity" evidence="4">
    <location>
        <begin position="152"/>
        <end position="163"/>
    </location>
</feature>
<feature type="compositionally biased region" description="Low complexity" evidence="4">
    <location>
        <begin position="27"/>
        <end position="44"/>
    </location>
</feature>
<organism evidence="9 10">
    <name type="scientific">Polypterus senegalus</name>
    <name type="common">Senegal bichir</name>
    <dbReference type="NCBI Taxonomy" id="55291"/>
    <lineage>
        <taxon>Eukaryota</taxon>
        <taxon>Metazoa</taxon>
        <taxon>Chordata</taxon>
        <taxon>Craniata</taxon>
        <taxon>Vertebrata</taxon>
        <taxon>Euteleostomi</taxon>
        <taxon>Actinopterygii</taxon>
        <taxon>Polypteriformes</taxon>
        <taxon>Polypteridae</taxon>
        <taxon>Polypterus</taxon>
    </lineage>
</organism>
<reference evidence="9" key="1">
    <citation type="journal article" date="2021" name="Cell">
        <title>Tracing the genetic footprints of vertebrate landing in non-teleost ray-finned fishes.</title>
        <authorList>
            <person name="Bi X."/>
            <person name="Wang K."/>
            <person name="Yang L."/>
            <person name="Pan H."/>
            <person name="Jiang H."/>
            <person name="Wei Q."/>
            <person name="Fang M."/>
            <person name="Yu H."/>
            <person name="Zhu C."/>
            <person name="Cai Y."/>
            <person name="He Y."/>
            <person name="Gan X."/>
            <person name="Zeng H."/>
            <person name="Yu D."/>
            <person name="Zhu Y."/>
            <person name="Jiang H."/>
            <person name="Qiu Q."/>
            <person name="Yang H."/>
            <person name="Zhang Y.E."/>
            <person name="Wang W."/>
            <person name="Zhu M."/>
            <person name="He S."/>
            <person name="Zhang G."/>
        </authorList>
    </citation>
    <scope>NUCLEOTIDE SEQUENCE</scope>
    <source>
        <strain evidence="9">Bchr_001</strain>
    </source>
</reference>
<feature type="compositionally biased region" description="Polar residues" evidence="4">
    <location>
        <begin position="75"/>
        <end position="84"/>
    </location>
</feature>
<feature type="region of interest" description="Disordered" evidence="4">
    <location>
        <begin position="1015"/>
        <end position="1035"/>
    </location>
</feature>
<dbReference type="InterPro" id="IPR000387">
    <property type="entry name" value="Tyr_Pase_dom"/>
</dbReference>
<feature type="signal peptide" evidence="6">
    <location>
        <begin position="1"/>
        <end position="24"/>
    </location>
</feature>
<dbReference type="InterPro" id="IPR029021">
    <property type="entry name" value="Prot-tyrosine_phosphatase-like"/>
</dbReference>
<feature type="transmembrane region" description="Helical" evidence="5">
    <location>
        <begin position="636"/>
        <end position="657"/>
    </location>
</feature>
<dbReference type="PROSITE" id="PS00383">
    <property type="entry name" value="TYR_PHOSPHATASE_1"/>
    <property type="match status" value="2"/>
</dbReference>
<dbReference type="PANTHER" id="PTHR19134:SF539">
    <property type="entry name" value="RECEPTOR-TYPE TYROSINE-PROTEIN PHOSPHATASE C"/>
    <property type="match status" value="1"/>
</dbReference>
<comment type="catalytic activity">
    <reaction evidence="3">
        <text>O-phospho-L-tyrosyl-[protein] + H2O = L-tyrosyl-[protein] + phosphate</text>
        <dbReference type="Rhea" id="RHEA:10684"/>
        <dbReference type="Rhea" id="RHEA-COMP:10136"/>
        <dbReference type="Rhea" id="RHEA-COMP:20101"/>
        <dbReference type="ChEBI" id="CHEBI:15377"/>
        <dbReference type="ChEBI" id="CHEBI:43474"/>
        <dbReference type="ChEBI" id="CHEBI:46858"/>
        <dbReference type="ChEBI" id="CHEBI:61978"/>
        <dbReference type="EC" id="3.1.3.48"/>
    </reaction>
</comment>
<evidence type="ECO:0000256" key="1">
    <source>
        <dbReference type="ARBA" id="ARBA00013064"/>
    </source>
</evidence>
<keyword evidence="5" id="KW-1133">Transmembrane helix</keyword>
<keyword evidence="2" id="KW-0904">Protein phosphatase</keyword>
<gene>
    <name evidence="9" type="primary">Ptprc</name>
    <name evidence="9" type="ORF">GTO92_0015124</name>
</gene>
<dbReference type="CDD" id="cd14557">
    <property type="entry name" value="R-PTPc-C-1"/>
    <property type="match status" value="1"/>
</dbReference>
<dbReference type="Gene3D" id="3.90.190.10">
    <property type="entry name" value="Protein tyrosine phosphatase superfamily"/>
    <property type="match status" value="2"/>
</dbReference>
<feature type="domain" description="Tyrosine-protein phosphatase" evidence="7">
    <location>
        <begin position="1002"/>
        <end position="1288"/>
    </location>
</feature>
<dbReference type="EMBL" id="JAAWVN010008517">
    <property type="protein sequence ID" value="MBN3290484.1"/>
    <property type="molecule type" value="Genomic_DNA"/>
</dbReference>
<dbReference type="SUPFAM" id="SSF52799">
    <property type="entry name" value="(Phosphotyrosine protein) phosphatases II"/>
    <property type="match status" value="2"/>
</dbReference>
<keyword evidence="5" id="KW-0812">Transmembrane</keyword>
<dbReference type="SMART" id="SM00404">
    <property type="entry name" value="PTPc_motif"/>
    <property type="match status" value="2"/>
</dbReference>
<dbReference type="Proteomes" id="UP001166052">
    <property type="component" value="Unassembled WGS sequence"/>
</dbReference>
<dbReference type="PRINTS" id="PR00700">
    <property type="entry name" value="PRTYPHPHTASE"/>
</dbReference>
<feature type="compositionally biased region" description="Low complexity" evidence="4">
    <location>
        <begin position="126"/>
        <end position="143"/>
    </location>
</feature>
<feature type="compositionally biased region" description="Basic and acidic residues" evidence="4">
    <location>
        <begin position="1315"/>
        <end position="1326"/>
    </location>
</feature>
<sequence>MGICGLKFVALCVGLLSIVYQGYSDESATTPSSPAPSTSLSITTEISKPAPSSTLTSSRFSSPPNTSKPVEKGEQSGQTPPANASSQSSSPSHTQEHGTPARSDGTPNAVTTPSSTAESEESGQKTPTNTSSQSSSPSRTQETGTPARIDGTPAAVTTPSTAAENNQTKSTTLALNSNGSSDPSSKESQGTSASRTESTPPATTVKQTTGTKENQCDFLVTPATYAVNITFRSLNVSTSPKITFSAEGGNNMTATLNETKPVYQLQNLSPCTNYTIHWIENCNSKKFPFPFKTDSIDFNKFKLKSLDAYSSYSNMCYSVPNKAKTFFNVSVTCSDCPKKEVCKSDCCEWGKLELCINYTFILNITSKCGIKIINMSADPKADTTEVELEGTANDSSVTLKWTNLSETCNNVVFIYSNSSGYQEQVNKSNVTITGLELNMNYTYSGFIKYGANTKNSTKTVGTTCGVSKLVFKNEVTEKSIKLNGFFQSEYCIRYPFTYEYTCDKGQKIGESTFQNLDPFTNYTFLVNVLYKNRTIYTNGTSVQTDMGEPEMVSSVKAHIIDKNSVNITCDNNTMHGEKRRFELILDSLNQSNEKCLFQRKDLSYLTTYDFQLRVCNNKHCSEYVKESFHTGYNEKALIGFLAFLIVLTALALMFVLYKIYLLQKKNNDSDESVELIGRPDDDKQLLHVDPIPAELLLETYKRKIADEGRLFLAEFQSIPRVFSKFQIKEARKSCNQNKNRYVDILPYDHNRVQLSPINGEAGSDYINASFIDGFKEPRKYIAAQGPKDETVDDFWRMIWEQQSSIIVMVTRCEEQNRNKCAEYWPSMEREAEIFGDFAVKITDENICPDYIIRKLTVTNKREKNSERAVTHIQFTSWPDHGVPGDPHLLLKLRRRVNSFTNIFSGPIVVHCSAGVGRTGTYIGIDAMMEGLEAEGRVDVYGYVVKLRRQRCLMVQVEAQYILIHQALIEHNQFGETELPLSELHSSLSNLSRREPSTEPSLLEIEFQRLPKYKNWRSQNSGNHEDNVPKSRDSNVIPYDYNRVHIKINEDNSQESEQEEDSDDSSDDDSDDETETKYINASFIDGYWSKRSLIATQGPLPETTEDFWLMVFQRKTKIIVMLSELKEGEKEFCSKYWNDEMTTYGSMQVKETGCNTFPGFTVRAIEVRHSKRKESRVISQYHFHKWTGQDLPEKPEELVDMIRKMKENTPKSCVNEDSKQSSNGPVVIHCNDGASRTGVFCALWNVLDCANTEKVIDIFQTAKALRKERPGMLMSFEQYSFLYNIMAQTFPAPQNGDIKASPCNTEDKIEVVNEQKQETTNLEEKQSNQESALNQSNAHPTAVPPPKEEKEAKSQNDAPKEAEKSSAENPANGPTVASEVQ</sequence>
<evidence type="ECO:0000313" key="10">
    <source>
        <dbReference type="Proteomes" id="UP001166052"/>
    </source>
</evidence>
<feature type="region of interest" description="Disordered" evidence="4">
    <location>
        <begin position="1315"/>
        <end position="1380"/>
    </location>
</feature>
<dbReference type="PANTHER" id="PTHR19134">
    <property type="entry name" value="RECEPTOR-TYPE TYROSINE-PROTEIN PHOSPHATASE"/>
    <property type="match status" value="1"/>
</dbReference>